<dbReference type="SUPFAM" id="SSF53474">
    <property type="entry name" value="alpha/beta-Hydrolases"/>
    <property type="match status" value="1"/>
</dbReference>
<proteinExistence type="predicted"/>
<dbReference type="Pfam" id="PF06342">
    <property type="entry name" value="DUF1057"/>
    <property type="match status" value="1"/>
</dbReference>
<keyword evidence="1" id="KW-1185">Reference proteome</keyword>
<dbReference type="InterPro" id="IPR010463">
    <property type="entry name" value="DUF1057"/>
</dbReference>
<protein>
    <submittedName>
        <fullName evidence="2">AB hydrolase-1 domain-containing protein</fullName>
    </submittedName>
</protein>
<organism evidence="1 2">
    <name type="scientific">Haemonchus contortus</name>
    <name type="common">Barber pole worm</name>
    <dbReference type="NCBI Taxonomy" id="6289"/>
    <lineage>
        <taxon>Eukaryota</taxon>
        <taxon>Metazoa</taxon>
        <taxon>Ecdysozoa</taxon>
        <taxon>Nematoda</taxon>
        <taxon>Chromadorea</taxon>
        <taxon>Rhabditida</taxon>
        <taxon>Rhabditina</taxon>
        <taxon>Rhabditomorpha</taxon>
        <taxon>Strongyloidea</taxon>
        <taxon>Trichostrongylidae</taxon>
        <taxon>Haemonchus</taxon>
    </lineage>
</organism>
<name>A0A7I4YR85_HAECO</name>
<evidence type="ECO:0000313" key="2">
    <source>
        <dbReference type="WBParaSite" id="HCON_00127430-00001"/>
    </source>
</evidence>
<dbReference type="WBParaSite" id="HCON_00127430-00001">
    <property type="protein sequence ID" value="HCON_00127430-00001"/>
    <property type="gene ID" value="HCON_00127430"/>
</dbReference>
<dbReference type="InterPro" id="IPR029058">
    <property type="entry name" value="AB_hydrolase_fold"/>
</dbReference>
<dbReference type="PANTHER" id="PTHR47533">
    <property type="entry name" value="PROTEIN CBG21859"/>
    <property type="match status" value="1"/>
</dbReference>
<dbReference type="Gene3D" id="3.40.50.1820">
    <property type="entry name" value="alpha/beta hydrolase"/>
    <property type="match status" value="1"/>
</dbReference>
<sequence length="309" mass="34534">MDPLLQRIDVNYRTSLGDKIAVEAVYQDTLPTGSKLGTVVAIHGAPGSHKDFKYITPLLQNKGIRFVGVNMPGFGFTPGDPRLQCNNTERNDFVNELIGIIGNVEKLVVMGHSRGSENAIAVAANNTDSLVGLVLVNPTGLRRHRAQRPFWVIEFVLWLYSLGPTAKKVLHPFMKYFYNNVIGLRLDTGERAMMCVRTMASIEYEKGIRAHIESINRCKNARVLVAYAGKDLLIETKIPHELACSFIGHTELSCKDKDEISENKVVQETCELISKGTKTISINFEMDGHFLQRDRARYIADSIEAILRS</sequence>
<reference evidence="2" key="1">
    <citation type="submission" date="2020-12" db="UniProtKB">
        <authorList>
            <consortium name="WormBaseParasite"/>
        </authorList>
    </citation>
    <scope>IDENTIFICATION</scope>
    <source>
        <strain evidence="2">MHco3</strain>
    </source>
</reference>
<dbReference type="AlphaFoldDB" id="A0A7I4YR85"/>
<dbReference type="Proteomes" id="UP000025227">
    <property type="component" value="Unplaced"/>
</dbReference>
<dbReference type="PANTHER" id="PTHR47533:SF6">
    <property type="entry name" value="PROTEIN CBG08091"/>
    <property type="match status" value="1"/>
</dbReference>
<accession>A0A7I4YR85</accession>
<dbReference type="OMA" id="GCENALM"/>
<evidence type="ECO:0000313" key="1">
    <source>
        <dbReference type="Proteomes" id="UP000025227"/>
    </source>
</evidence>
<dbReference type="OrthoDB" id="6431331at2759"/>